<organism evidence="2 3">
    <name type="scientific">Psilocybe cyanescens</name>
    <dbReference type="NCBI Taxonomy" id="93625"/>
    <lineage>
        <taxon>Eukaryota</taxon>
        <taxon>Fungi</taxon>
        <taxon>Dikarya</taxon>
        <taxon>Basidiomycota</taxon>
        <taxon>Agaricomycotina</taxon>
        <taxon>Agaricomycetes</taxon>
        <taxon>Agaricomycetidae</taxon>
        <taxon>Agaricales</taxon>
        <taxon>Agaricineae</taxon>
        <taxon>Strophariaceae</taxon>
        <taxon>Psilocybe</taxon>
    </lineage>
</organism>
<feature type="domain" description="Protein kinase" evidence="1">
    <location>
        <begin position="91"/>
        <end position="400"/>
    </location>
</feature>
<dbReference type="Pfam" id="PF07714">
    <property type="entry name" value="PK_Tyr_Ser-Thr"/>
    <property type="match status" value="1"/>
</dbReference>
<comment type="caution">
    <text evidence="2">The sequence shown here is derived from an EMBL/GenBank/DDBJ whole genome shotgun (WGS) entry which is preliminary data.</text>
</comment>
<dbReference type="Gene3D" id="1.10.510.10">
    <property type="entry name" value="Transferase(Phosphotransferase) domain 1"/>
    <property type="match status" value="1"/>
</dbReference>
<dbReference type="InterPro" id="IPR001245">
    <property type="entry name" value="Ser-Thr/Tyr_kinase_cat_dom"/>
</dbReference>
<dbReference type="SUPFAM" id="SSF56112">
    <property type="entry name" value="Protein kinase-like (PK-like)"/>
    <property type="match status" value="1"/>
</dbReference>
<evidence type="ECO:0000313" key="3">
    <source>
        <dbReference type="Proteomes" id="UP000283269"/>
    </source>
</evidence>
<dbReference type="AlphaFoldDB" id="A0A409X6D7"/>
<dbReference type="GO" id="GO:0044773">
    <property type="term" value="P:mitotic DNA damage checkpoint signaling"/>
    <property type="evidence" value="ECO:0007669"/>
    <property type="project" value="TreeGrafter"/>
</dbReference>
<gene>
    <name evidence="2" type="ORF">CVT25_005617</name>
</gene>
<dbReference type="PANTHER" id="PTHR44167">
    <property type="entry name" value="OVARIAN-SPECIFIC SERINE/THREONINE-PROTEIN KINASE LOK-RELATED"/>
    <property type="match status" value="1"/>
</dbReference>
<reference evidence="2 3" key="1">
    <citation type="journal article" date="2018" name="Evol. Lett.">
        <title>Horizontal gene cluster transfer increased hallucinogenic mushroom diversity.</title>
        <authorList>
            <person name="Reynolds H.T."/>
            <person name="Vijayakumar V."/>
            <person name="Gluck-Thaler E."/>
            <person name="Korotkin H.B."/>
            <person name="Matheny P.B."/>
            <person name="Slot J.C."/>
        </authorList>
    </citation>
    <scope>NUCLEOTIDE SEQUENCE [LARGE SCALE GENOMIC DNA]</scope>
    <source>
        <strain evidence="2 3">2631</strain>
    </source>
</reference>
<sequence length="459" mass="53995">MDVSLIVFTLPLQSLIGVAEKQQASIQITFPLVPGQDGDFSERQVFWDSPATIQWFKAHGYTLYRRVDDSFTTYPVISALNVATTEANYPYACYDLGGPEAMSELPRADEYTGKVAFAQDSLNRHVAIKIVRAETDEYRILHFLSQQKLETLKENCVIPVLDLLPIEGFWFAVMPRWSVSAVLKPMNSRWGIAIMYPPLYYMHEAVTIIHSLLKGLTYLHEHNIVHHDISPKNILVNHFAYDEDRTLPEHNTRGDLRSRNRLLYAMFDFDISIMLPLKEDRKAFRLPYYELWGNYNTITDTDAGEFDYSPFVFDVGAMGALICNRFQHASLDLPMLAPLLDRMTTWDLDRRFTASEALQFFEERKSELTEEQLQADLYEAQIRFRYDNYDRWEGLPLDFVEKWKAYRTAPLPWHLRFLRRLRQLPYFYYVMPITRRFFYRLSILPRRLFTLIIPSKIRI</sequence>
<evidence type="ECO:0000313" key="2">
    <source>
        <dbReference type="EMBL" id="PPQ86316.1"/>
    </source>
</evidence>
<name>A0A409X6D7_PSICY</name>
<proteinExistence type="predicted"/>
<dbReference type="EMBL" id="NHYD01002515">
    <property type="protein sequence ID" value="PPQ86316.1"/>
    <property type="molecule type" value="Genomic_DNA"/>
</dbReference>
<dbReference type="GO" id="GO:0005524">
    <property type="term" value="F:ATP binding"/>
    <property type="evidence" value="ECO:0007669"/>
    <property type="project" value="InterPro"/>
</dbReference>
<dbReference type="PANTHER" id="PTHR44167:SF30">
    <property type="entry name" value="PHOSPHORYLASE KINASE"/>
    <property type="match status" value="1"/>
</dbReference>
<dbReference type="SMART" id="SM00220">
    <property type="entry name" value="S_TKc"/>
    <property type="match status" value="1"/>
</dbReference>
<dbReference type="InterPro" id="IPR008266">
    <property type="entry name" value="Tyr_kinase_AS"/>
</dbReference>
<dbReference type="InterPro" id="IPR000719">
    <property type="entry name" value="Prot_kinase_dom"/>
</dbReference>
<evidence type="ECO:0000259" key="1">
    <source>
        <dbReference type="PROSITE" id="PS50011"/>
    </source>
</evidence>
<dbReference type="PROSITE" id="PS00109">
    <property type="entry name" value="PROTEIN_KINASE_TYR"/>
    <property type="match status" value="1"/>
</dbReference>
<keyword evidence="3" id="KW-1185">Reference proteome</keyword>
<dbReference type="OrthoDB" id="2722301at2759"/>
<dbReference type="InParanoid" id="A0A409X6D7"/>
<dbReference type="GO" id="GO:0005634">
    <property type="term" value="C:nucleus"/>
    <property type="evidence" value="ECO:0007669"/>
    <property type="project" value="TreeGrafter"/>
</dbReference>
<dbReference type="InterPro" id="IPR011009">
    <property type="entry name" value="Kinase-like_dom_sf"/>
</dbReference>
<dbReference type="Proteomes" id="UP000283269">
    <property type="component" value="Unassembled WGS sequence"/>
</dbReference>
<dbReference type="PROSITE" id="PS50011">
    <property type="entry name" value="PROTEIN_KINASE_DOM"/>
    <property type="match status" value="1"/>
</dbReference>
<protein>
    <recommendedName>
        <fullName evidence="1">Protein kinase domain-containing protein</fullName>
    </recommendedName>
</protein>
<accession>A0A409X6D7</accession>
<dbReference type="GO" id="GO:0004674">
    <property type="term" value="F:protein serine/threonine kinase activity"/>
    <property type="evidence" value="ECO:0007669"/>
    <property type="project" value="TreeGrafter"/>
</dbReference>